<dbReference type="AlphaFoldDB" id="A0A1Q8E659"/>
<evidence type="ECO:0000313" key="1">
    <source>
        <dbReference type="EMBL" id="OLF47287.1"/>
    </source>
</evidence>
<reference evidence="2" key="1">
    <citation type="submission" date="2016-12" db="EMBL/GenBank/DDBJ databases">
        <authorList>
            <person name="Gulvik C.A."/>
        </authorList>
    </citation>
    <scope>NUCLEOTIDE SEQUENCE [LARGE SCALE GENOMIC DNA]</scope>
    <source>
        <strain evidence="2">NED12-00049-6B</strain>
    </source>
</reference>
<name>A0A1Q8E659_9STRE</name>
<sequence length="75" mass="8947">MAHRWELPLTSEEANSTGYIHGNAKSHLFNSETGMSYCKKYWQKPYYASEIKYTGKDRDFCKKCLKKYKRLEEVE</sequence>
<dbReference type="Proteomes" id="UP000186890">
    <property type="component" value="Unassembled WGS sequence"/>
</dbReference>
<gene>
    <name evidence="1" type="ORF">BU202_08145</name>
</gene>
<proteinExistence type="predicted"/>
<keyword evidence="2" id="KW-1185">Reference proteome</keyword>
<protein>
    <submittedName>
        <fullName evidence="1">Uncharacterized protein</fullName>
    </submittedName>
</protein>
<dbReference type="EMBL" id="MSJM01000007">
    <property type="protein sequence ID" value="OLF47287.1"/>
    <property type="molecule type" value="Genomic_DNA"/>
</dbReference>
<organism evidence="1 2">
    <name type="scientific">Streptococcus cuniculi</name>
    <dbReference type="NCBI Taxonomy" id="1432788"/>
    <lineage>
        <taxon>Bacteria</taxon>
        <taxon>Bacillati</taxon>
        <taxon>Bacillota</taxon>
        <taxon>Bacilli</taxon>
        <taxon>Lactobacillales</taxon>
        <taxon>Streptococcaceae</taxon>
        <taxon>Streptococcus</taxon>
    </lineage>
</organism>
<dbReference type="RefSeq" id="WP_075105288.1">
    <property type="nucleotide sequence ID" value="NZ_MSJM01000007.1"/>
</dbReference>
<comment type="caution">
    <text evidence="1">The sequence shown here is derived from an EMBL/GenBank/DDBJ whole genome shotgun (WGS) entry which is preliminary data.</text>
</comment>
<evidence type="ECO:0000313" key="2">
    <source>
        <dbReference type="Proteomes" id="UP000186890"/>
    </source>
</evidence>
<accession>A0A1Q8E659</accession>